<dbReference type="PROSITE" id="PS50893">
    <property type="entry name" value="ABC_TRANSPORTER_2"/>
    <property type="match status" value="1"/>
</dbReference>
<dbReference type="CDD" id="cd03255">
    <property type="entry name" value="ABC_MJ0796_LolCDE_FtsE"/>
    <property type="match status" value="1"/>
</dbReference>
<dbReference type="SMART" id="SM00382">
    <property type="entry name" value="AAA"/>
    <property type="match status" value="1"/>
</dbReference>
<protein>
    <submittedName>
        <fullName evidence="5">Putative ABC transport system ATP-binding protein</fullName>
    </submittedName>
</protein>
<dbReference type="AlphaFoldDB" id="A0A840IJM1"/>
<keyword evidence="3 5" id="KW-0067">ATP-binding</keyword>
<dbReference type="Pfam" id="PF00005">
    <property type="entry name" value="ABC_tran"/>
    <property type="match status" value="1"/>
</dbReference>
<gene>
    <name evidence="5" type="ORF">BDZ31_003827</name>
</gene>
<evidence type="ECO:0000259" key="4">
    <source>
        <dbReference type="PROSITE" id="PS50893"/>
    </source>
</evidence>
<keyword evidence="6" id="KW-1185">Reference proteome</keyword>
<dbReference type="InterPro" id="IPR003439">
    <property type="entry name" value="ABC_transporter-like_ATP-bd"/>
</dbReference>
<dbReference type="PROSITE" id="PS00211">
    <property type="entry name" value="ABC_TRANSPORTER_1"/>
    <property type="match status" value="1"/>
</dbReference>
<dbReference type="GO" id="GO:0022857">
    <property type="term" value="F:transmembrane transporter activity"/>
    <property type="evidence" value="ECO:0007669"/>
    <property type="project" value="TreeGrafter"/>
</dbReference>
<feature type="domain" description="ABC transporter" evidence="4">
    <location>
        <begin position="2"/>
        <end position="237"/>
    </location>
</feature>
<dbReference type="RefSeq" id="WP_183344058.1">
    <property type="nucleotide sequence ID" value="NZ_JACHNU010000006.1"/>
</dbReference>
<dbReference type="InterPro" id="IPR003593">
    <property type="entry name" value="AAA+_ATPase"/>
</dbReference>
<evidence type="ECO:0000256" key="2">
    <source>
        <dbReference type="ARBA" id="ARBA00022741"/>
    </source>
</evidence>
<organism evidence="5 6">
    <name type="scientific">Conexibacter arvalis</name>
    <dbReference type="NCBI Taxonomy" id="912552"/>
    <lineage>
        <taxon>Bacteria</taxon>
        <taxon>Bacillati</taxon>
        <taxon>Actinomycetota</taxon>
        <taxon>Thermoleophilia</taxon>
        <taxon>Solirubrobacterales</taxon>
        <taxon>Conexibacteraceae</taxon>
        <taxon>Conexibacter</taxon>
    </lineage>
</organism>
<dbReference type="GO" id="GO:0016887">
    <property type="term" value="F:ATP hydrolysis activity"/>
    <property type="evidence" value="ECO:0007669"/>
    <property type="project" value="InterPro"/>
</dbReference>
<evidence type="ECO:0000313" key="6">
    <source>
        <dbReference type="Proteomes" id="UP000585272"/>
    </source>
</evidence>
<dbReference type="InterPro" id="IPR015854">
    <property type="entry name" value="ABC_transpr_LolD-like"/>
</dbReference>
<dbReference type="GO" id="GO:0005886">
    <property type="term" value="C:plasma membrane"/>
    <property type="evidence" value="ECO:0007669"/>
    <property type="project" value="TreeGrafter"/>
</dbReference>
<dbReference type="InterPro" id="IPR027417">
    <property type="entry name" value="P-loop_NTPase"/>
</dbReference>
<keyword evidence="1" id="KW-0813">Transport</keyword>
<dbReference type="PANTHER" id="PTHR24220">
    <property type="entry name" value="IMPORT ATP-BINDING PROTEIN"/>
    <property type="match status" value="1"/>
</dbReference>
<evidence type="ECO:0000313" key="5">
    <source>
        <dbReference type="EMBL" id="MBB4664224.1"/>
    </source>
</evidence>
<evidence type="ECO:0000256" key="1">
    <source>
        <dbReference type="ARBA" id="ARBA00022448"/>
    </source>
</evidence>
<dbReference type="Gene3D" id="3.40.50.300">
    <property type="entry name" value="P-loop containing nucleotide triphosphate hydrolases"/>
    <property type="match status" value="1"/>
</dbReference>
<dbReference type="Proteomes" id="UP000585272">
    <property type="component" value="Unassembled WGS sequence"/>
</dbReference>
<sequence length="238" mass="25689">MLELDRVVKHYRSGGEVVRAVDDVTLTVAGGEMVALYGPSGSGKTTLLQLAAALLTPDAGSVRFDGRDVGAFGGDEADDYRRLDVGFVFQEIELWRGVSAQENAALKLVADPVPWKQARKQAARWLERVGLGHKLDEVPEHLSGGERQRVAIATALANEPRLILADEPTGSLDSRRGRDVLELLRAIARERGAAVLLVTHDPQAAEIADRVHTLRDGMLLSEAPEPPLPARRALDAAS</sequence>
<dbReference type="SUPFAM" id="SSF52540">
    <property type="entry name" value="P-loop containing nucleoside triphosphate hydrolases"/>
    <property type="match status" value="1"/>
</dbReference>
<dbReference type="GO" id="GO:0005524">
    <property type="term" value="F:ATP binding"/>
    <property type="evidence" value="ECO:0007669"/>
    <property type="project" value="UniProtKB-KW"/>
</dbReference>
<comment type="caution">
    <text evidence="5">The sequence shown here is derived from an EMBL/GenBank/DDBJ whole genome shotgun (WGS) entry which is preliminary data.</text>
</comment>
<keyword evidence="2" id="KW-0547">Nucleotide-binding</keyword>
<reference evidence="5 6" key="1">
    <citation type="submission" date="2020-08" db="EMBL/GenBank/DDBJ databases">
        <title>Genomic Encyclopedia of Archaeal and Bacterial Type Strains, Phase II (KMG-II): from individual species to whole genera.</title>
        <authorList>
            <person name="Goeker M."/>
        </authorList>
    </citation>
    <scope>NUCLEOTIDE SEQUENCE [LARGE SCALE GENOMIC DNA]</scope>
    <source>
        <strain evidence="5 6">DSM 23288</strain>
    </source>
</reference>
<proteinExistence type="predicted"/>
<dbReference type="InterPro" id="IPR017911">
    <property type="entry name" value="MacB-like_ATP-bd"/>
</dbReference>
<name>A0A840IJM1_9ACTN</name>
<accession>A0A840IJM1</accession>
<dbReference type="InterPro" id="IPR017871">
    <property type="entry name" value="ABC_transporter-like_CS"/>
</dbReference>
<dbReference type="EMBL" id="JACHNU010000006">
    <property type="protein sequence ID" value="MBB4664224.1"/>
    <property type="molecule type" value="Genomic_DNA"/>
</dbReference>
<evidence type="ECO:0000256" key="3">
    <source>
        <dbReference type="ARBA" id="ARBA00022840"/>
    </source>
</evidence>